<gene>
    <name evidence="2" type="ORF">pEpSNUABM01_211</name>
</gene>
<keyword evidence="3" id="KW-1185">Reference proteome</keyword>
<evidence type="ECO:0000313" key="3">
    <source>
        <dbReference type="Proteomes" id="UP000326545"/>
    </source>
</evidence>
<dbReference type="EMBL" id="MN184887">
    <property type="protein sequence ID" value="QEQ95037.1"/>
    <property type="molecule type" value="Genomic_DNA"/>
</dbReference>
<dbReference type="Proteomes" id="UP000326545">
    <property type="component" value="Segment"/>
</dbReference>
<reference evidence="2 3" key="1">
    <citation type="submission" date="2019-07" db="EMBL/GenBank/DDBJ databases">
        <title>Complete genome sequence of bacteriophages infecting Erwinia pyrifoliae.</title>
        <authorList>
            <person name="Kim S.G."/>
            <person name="Park S.C."/>
        </authorList>
    </citation>
    <scope>NUCLEOTIDE SEQUENCE [LARGE SCALE GENOMIC DNA]</scope>
</reference>
<sequence length="132" mass="15212">MIRKLTKQKGDLPPYVEWHVTNGRNPLTVYVPNGLDRIIGNPYKTHEQALTAIRMHKEEHMKPTIVEERFFDDKLQPVMEQADGQSMVLVPDLTFPDHKVIPYHKPAMDFMINFAFFVLGSGVSLLMAHLLK</sequence>
<keyword evidence="1" id="KW-1133">Transmembrane helix</keyword>
<feature type="transmembrane region" description="Helical" evidence="1">
    <location>
        <begin position="110"/>
        <end position="131"/>
    </location>
</feature>
<accession>A0A5J6DB57</accession>
<evidence type="ECO:0000256" key="1">
    <source>
        <dbReference type="SAM" id="Phobius"/>
    </source>
</evidence>
<keyword evidence="1" id="KW-0812">Transmembrane</keyword>
<name>A0A5J6DB57_9CAUD</name>
<evidence type="ECO:0000313" key="2">
    <source>
        <dbReference type="EMBL" id="QEQ95037.1"/>
    </source>
</evidence>
<proteinExistence type="predicted"/>
<keyword evidence="1" id="KW-0472">Membrane</keyword>
<organism evidence="2 3">
    <name type="scientific">Erwinia phage pEp_SNUABM_01</name>
    <dbReference type="NCBI Taxonomy" id="2601643"/>
    <lineage>
        <taxon>Viruses</taxon>
        <taxon>Duplodnaviria</taxon>
        <taxon>Heunggongvirae</taxon>
        <taxon>Uroviricota</taxon>
        <taxon>Caudoviricetes</taxon>
        <taxon>Vequintavirinae</taxon>
        <taxon>Henunavirus</taxon>
        <taxon>Henunavirus SNUABM01</taxon>
    </lineage>
</organism>
<protein>
    <submittedName>
        <fullName evidence="2">Uncharacterized protein</fullName>
    </submittedName>
</protein>